<keyword evidence="3" id="KW-0210">Decarboxylase</keyword>
<accession>A0AAV5VJI3</accession>
<gene>
    <name evidence="8" type="ORF">PFISCL1PPCAC_10981</name>
</gene>
<evidence type="ECO:0000256" key="5">
    <source>
        <dbReference type="ARBA" id="ARBA00023239"/>
    </source>
</evidence>
<sequence>QSNSSSTKSSKSSKTKAQVTCKSSKSLGTKTCTNEVPTSVKVIAVQPKKEAASLPKVERYLTDQSITVYSLQDERIEMPMTEEEFCQAMRKVIEFVISYYRNPTQYPVSSVIKPNDLFNQLPQRAPENPEKFDLVWTDFNQIILRGFIHWQHPQFHAFFSCGRSYPDILAETLISSLGTVGFTWSANPAITELDTAMVNWMGRALGIPEPFLFHGMDTCESKGGGWIADTASDTIFCAIMAARHVKVEKELVKLGKIEEDGAITEATRHTSKKYAKRSEIISKLVAYGSYESHSSFEKACKMALVRCRPIKVFEKDDWGMRREEVEKEMEKDVQRGLIPFYLHCALGTTSTAASDHLKELTPMREKFDVWIHVDAAYAGSAWVVPAYRNNEGLDKVDSININLHKFFLTSTSVTLFWTRRQRDYKECFSVSPVYLKKKTGANDNRDWGIQLSRRFKSLKVYMLLRMYGINGMRAYVTRLIKMTEYMESLLVKLPNIRKFGKTNYGLFCIQYYEEGMAQIHVNVATKKFCEFINNSHKIVFTHSNVRGHDIIRVVVTMERSTEKDIHDSVAIFKTLLEAFRKKKAGTVTNLSYLSLCSREHLLQEVDMGIVGSPNPTLSKTPVSGTRSAMSRSDHSISPQSALTYVPHQTTVLYCNLLQIRHSGEHEDVSTEEAFFSRSPDQYLGPQEHTAVENRSACRCCSECTGCCCCSCCTEDATSDSAPIRWKGLLLQDWLLFVQRSGELRPTLRPDDIPYIRPPFRTLPPTFSAPEVTARTDTQIESKKE</sequence>
<evidence type="ECO:0000313" key="9">
    <source>
        <dbReference type="Proteomes" id="UP001432322"/>
    </source>
</evidence>
<dbReference type="PANTHER" id="PTHR11999:SF70">
    <property type="entry name" value="MIP05841P"/>
    <property type="match status" value="1"/>
</dbReference>
<dbReference type="PRINTS" id="PR00800">
    <property type="entry name" value="YHDCRBOXLASE"/>
</dbReference>
<dbReference type="GO" id="GO:0005737">
    <property type="term" value="C:cytoplasm"/>
    <property type="evidence" value="ECO:0007669"/>
    <property type="project" value="TreeGrafter"/>
</dbReference>
<dbReference type="EMBL" id="BTSY01000003">
    <property type="protein sequence ID" value="GMT19684.1"/>
    <property type="molecule type" value="Genomic_DNA"/>
</dbReference>
<feature type="modified residue" description="N6-(pyridoxal phosphate)lysine" evidence="6">
    <location>
        <position position="405"/>
    </location>
</feature>
<dbReference type="GO" id="GO:0006520">
    <property type="term" value="P:amino acid metabolic process"/>
    <property type="evidence" value="ECO:0007669"/>
    <property type="project" value="InterPro"/>
</dbReference>
<dbReference type="InterPro" id="IPR015422">
    <property type="entry name" value="PyrdxlP-dep_Trfase_small"/>
</dbReference>
<dbReference type="Gene3D" id="1.20.1340.10">
    <property type="entry name" value="dopa decarboxylase, N-terminal domain"/>
    <property type="match status" value="1"/>
</dbReference>
<dbReference type="SUPFAM" id="SSF53383">
    <property type="entry name" value="PLP-dependent transferases"/>
    <property type="match status" value="1"/>
</dbReference>
<reference evidence="8" key="1">
    <citation type="submission" date="2023-10" db="EMBL/GenBank/DDBJ databases">
        <title>Genome assembly of Pristionchus species.</title>
        <authorList>
            <person name="Yoshida K."/>
            <person name="Sommer R.J."/>
        </authorList>
    </citation>
    <scope>NUCLEOTIDE SEQUENCE</scope>
    <source>
        <strain evidence="8">RS5133</strain>
    </source>
</reference>
<name>A0AAV5VJI3_9BILA</name>
<evidence type="ECO:0000256" key="2">
    <source>
        <dbReference type="ARBA" id="ARBA00009533"/>
    </source>
</evidence>
<dbReference type="PANTHER" id="PTHR11999">
    <property type="entry name" value="GROUP II PYRIDOXAL-5-PHOSPHATE DECARBOXYLASE"/>
    <property type="match status" value="1"/>
</dbReference>
<dbReference type="InterPro" id="IPR015424">
    <property type="entry name" value="PyrdxlP-dep_Trfase"/>
</dbReference>
<feature type="non-terminal residue" evidence="8">
    <location>
        <position position="1"/>
    </location>
</feature>
<dbReference type="Gene3D" id="3.90.1150.10">
    <property type="entry name" value="Aspartate Aminotransferase, domain 1"/>
    <property type="match status" value="1"/>
</dbReference>
<comment type="caution">
    <text evidence="8">The sequence shown here is derived from an EMBL/GenBank/DDBJ whole genome shotgun (WGS) entry which is preliminary data.</text>
</comment>
<evidence type="ECO:0000313" key="8">
    <source>
        <dbReference type="EMBL" id="GMT19684.1"/>
    </source>
</evidence>
<dbReference type="Gene3D" id="3.40.640.10">
    <property type="entry name" value="Type I PLP-dependent aspartate aminotransferase-like (Major domain)"/>
    <property type="match status" value="1"/>
</dbReference>
<dbReference type="InterPro" id="IPR015421">
    <property type="entry name" value="PyrdxlP-dep_Trfase_major"/>
</dbReference>
<feature type="compositionally biased region" description="Low complexity" evidence="7">
    <location>
        <begin position="1"/>
        <end position="16"/>
    </location>
</feature>
<dbReference type="InterPro" id="IPR002129">
    <property type="entry name" value="PyrdxlP-dep_de-COase"/>
</dbReference>
<evidence type="ECO:0000256" key="7">
    <source>
        <dbReference type="SAM" id="MobiDB-lite"/>
    </source>
</evidence>
<organism evidence="8 9">
    <name type="scientific">Pristionchus fissidentatus</name>
    <dbReference type="NCBI Taxonomy" id="1538716"/>
    <lineage>
        <taxon>Eukaryota</taxon>
        <taxon>Metazoa</taxon>
        <taxon>Ecdysozoa</taxon>
        <taxon>Nematoda</taxon>
        <taxon>Chromadorea</taxon>
        <taxon>Rhabditida</taxon>
        <taxon>Rhabditina</taxon>
        <taxon>Diplogasteromorpha</taxon>
        <taxon>Diplogasteroidea</taxon>
        <taxon>Neodiplogasteridae</taxon>
        <taxon>Pristionchus</taxon>
    </lineage>
</organism>
<dbReference type="AlphaFoldDB" id="A0AAV5VJI3"/>
<protein>
    <recommendedName>
        <fullName evidence="10">Tyrosine decarboxylase</fullName>
    </recommendedName>
</protein>
<dbReference type="Proteomes" id="UP001432322">
    <property type="component" value="Unassembled WGS sequence"/>
</dbReference>
<dbReference type="GO" id="GO:0016831">
    <property type="term" value="F:carboxy-lyase activity"/>
    <property type="evidence" value="ECO:0007669"/>
    <property type="project" value="UniProtKB-KW"/>
</dbReference>
<evidence type="ECO:0000256" key="3">
    <source>
        <dbReference type="ARBA" id="ARBA00022793"/>
    </source>
</evidence>
<keyword evidence="9" id="KW-1185">Reference proteome</keyword>
<evidence type="ECO:0000256" key="6">
    <source>
        <dbReference type="PIRSR" id="PIRSR602129-50"/>
    </source>
</evidence>
<keyword evidence="4 6" id="KW-0663">Pyridoxal phosphate</keyword>
<feature type="region of interest" description="Disordered" evidence="7">
    <location>
        <begin position="765"/>
        <end position="784"/>
    </location>
</feature>
<proteinExistence type="inferred from homology"/>
<feature type="region of interest" description="Disordered" evidence="7">
    <location>
        <begin position="613"/>
        <end position="632"/>
    </location>
</feature>
<feature type="region of interest" description="Disordered" evidence="7">
    <location>
        <begin position="1"/>
        <end position="29"/>
    </location>
</feature>
<dbReference type="GO" id="GO:0019752">
    <property type="term" value="P:carboxylic acid metabolic process"/>
    <property type="evidence" value="ECO:0007669"/>
    <property type="project" value="InterPro"/>
</dbReference>
<evidence type="ECO:0000256" key="1">
    <source>
        <dbReference type="ARBA" id="ARBA00001933"/>
    </source>
</evidence>
<dbReference type="Pfam" id="PF00282">
    <property type="entry name" value="Pyridoxal_deC"/>
    <property type="match status" value="1"/>
</dbReference>
<comment type="similarity">
    <text evidence="2">Belongs to the group II decarboxylase family.</text>
</comment>
<dbReference type="GO" id="GO:0030170">
    <property type="term" value="F:pyridoxal phosphate binding"/>
    <property type="evidence" value="ECO:0007669"/>
    <property type="project" value="InterPro"/>
</dbReference>
<dbReference type="InterPro" id="IPR010977">
    <property type="entry name" value="Aromatic_deC"/>
</dbReference>
<feature type="compositionally biased region" description="Polar residues" evidence="7">
    <location>
        <begin position="17"/>
        <end position="29"/>
    </location>
</feature>
<evidence type="ECO:0008006" key="10">
    <source>
        <dbReference type="Google" id="ProtNLM"/>
    </source>
</evidence>
<comment type="cofactor">
    <cofactor evidence="1 6">
        <name>pyridoxal 5'-phosphate</name>
        <dbReference type="ChEBI" id="CHEBI:597326"/>
    </cofactor>
</comment>
<evidence type="ECO:0000256" key="4">
    <source>
        <dbReference type="ARBA" id="ARBA00022898"/>
    </source>
</evidence>
<keyword evidence="5" id="KW-0456">Lyase</keyword>